<organism evidence="2 3">
    <name type="scientific">Pedobacter zeae</name>
    <dbReference type="NCBI Taxonomy" id="1737356"/>
    <lineage>
        <taxon>Bacteria</taxon>
        <taxon>Pseudomonadati</taxon>
        <taxon>Bacteroidota</taxon>
        <taxon>Sphingobacteriia</taxon>
        <taxon>Sphingobacteriales</taxon>
        <taxon>Sphingobacteriaceae</taxon>
        <taxon>Pedobacter</taxon>
    </lineage>
</organism>
<evidence type="ECO:0000313" key="3">
    <source>
        <dbReference type="Proteomes" id="UP000532273"/>
    </source>
</evidence>
<dbReference type="EMBL" id="JACIEF010000001">
    <property type="protein sequence ID" value="MBB4106704.1"/>
    <property type="molecule type" value="Genomic_DNA"/>
</dbReference>
<name>A0A7W6P5A7_9SPHI</name>
<protein>
    <submittedName>
        <fullName evidence="2">Uncharacterized protein</fullName>
    </submittedName>
</protein>
<comment type="caution">
    <text evidence="2">The sequence shown here is derived from an EMBL/GenBank/DDBJ whole genome shotgun (WGS) entry which is preliminary data.</text>
</comment>
<accession>A0A7W6P5A7</accession>
<evidence type="ECO:0000313" key="1">
    <source>
        <dbReference type="EMBL" id="GGH03246.1"/>
    </source>
</evidence>
<proteinExistence type="predicted"/>
<sequence>MEKDQNSITKAEIRSVLVSLNLSPFVIALFDETDSLNMYGFYNHFSPPYHILHATRKEQEVFLTDRYIPLFETIHDFSQVLAYDKVLQGFIRYSPENLSTLKTNQVLTWDGIFVKQILTWYEEEKNDPEILALCDLLGLKHAQKVLDSIYQDLGTDYSLPQIEEWEKMIITEIDARIK</sequence>
<reference evidence="1" key="4">
    <citation type="submission" date="2024-05" db="EMBL/GenBank/DDBJ databases">
        <authorList>
            <person name="Sun Q."/>
            <person name="Zhou Y."/>
        </authorList>
    </citation>
    <scope>NUCLEOTIDE SEQUENCE</scope>
    <source>
        <strain evidence="1">CGMCC 1.15287</strain>
    </source>
</reference>
<keyword evidence="4" id="KW-1185">Reference proteome</keyword>
<gene>
    <name evidence="1" type="ORF">GCM10007422_18170</name>
    <name evidence="2" type="ORF">GGQ60_000664</name>
</gene>
<reference evidence="4" key="2">
    <citation type="journal article" date="2019" name="Int. J. Syst. Evol. Microbiol.">
        <title>The Global Catalogue of Microorganisms (GCM) 10K type strain sequencing project: providing services to taxonomists for standard genome sequencing and annotation.</title>
        <authorList>
            <consortium name="The Broad Institute Genomics Platform"/>
            <consortium name="The Broad Institute Genome Sequencing Center for Infectious Disease"/>
            <person name="Wu L."/>
            <person name="Ma J."/>
        </authorList>
    </citation>
    <scope>NUCLEOTIDE SEQUENCE [LARGE SCALE GENOMIC DNA]</scope>
    <source>
        <strain evidence="4">CGMCC 1.15287</strain>
    </source>
</reference>
<evidence type="ECO:0000313" key="4">
    <source>
        <dbReference type="Proteomes" id="UP000642938"/>
    </source>
</evidence>
<dbReference type="Proteomes" id="UP000642938">
    <property type="component" value="Unassembled WGS sequence"/>
</dbReference>
<dbReference type="AlphaFoldDB" id="A0A7W6P5A7"/>
<dbReference type="RefSeq" id="WP_183759943.1">
    <property type="nucleotide sequence ID" value="NZ_BMHZ01000002.1"/>
</dbReference>
<dbReference type="Proteomes" id="UP000532273">
    <property type="component" value="Unassembled WGS sequence"/>
</dbReference>
<dbReference type="EMBL" id="BMHZ01000002">
    <property type="protein sequence ID" value="GGH03246.1"/>
    <property type="molecule type" value="Genomic_DNA"/>
</dbReference>
<reference evidence="1" key="1">
    <citation type="journal article" date="2014" name="Int. J. Syst. Evol. Microbiol.">
        <title>Complete genome of a new Firmicutes species belonging to the dominant human colonic microbiota ('Ruminococcus bicirculans') reveals two chromosomes and a selective capacity to utilize plant glucans.</title>
        <authorList>
            <consortium name="NISC Comparative Sequencing Program"/>
            <person name="Wegmann U."/>
            <person name="Louis P."/>
            <person name="Goesmann A."/>
            <person name="Henrissat B."/>
            <person name="Duncan S.H."/>
            <person name="Flint H.J."/>
        </authorList>
    </citation>
    <scope>NUCLEOTIDE SEQUENCE</scope>
    <source>
        <strain evidence="1">CGMCC 1.15287</strain>
    </source>
</reference>
<evidence type="ECO:0000313" key="2">
    <source>
        <dbReference type="EMBL" id="MBB4106704.1"/>
    </source>
</evidence>
<reference evidence="2 3" key="3">
    <citation type="submission" date="2020-08" db="EMBL/GenBank/DDBJ databases">
        <title>Genomic Encyclopedia of Type Strains, Phase IV (KMG-IV): sequencing the most valuable type-strain genomes for metagenomic binning, comparative biology and taxonomic classification.</title>
        <authorList>
            <person name="Goeker M."/>
        </authorList>
    </citation>
    <scope>NUCLEOTIDE SEQUENCE [LARGE SCALE GENOMIC DNA]</scope>
    <source>
        <strain evidence="2 3">DSM 100774</strain>
    </source>
</reference>